<name>A0ACC6P3P4_9BURK</name>
<protein>
    <submittedName>
        <fullName evidence="1">Dynamin family protein</fullName>
    </submittedName>
</protein>
<sequence length="748" mass="84469">MTEQHVLDLSKRLHQWMENYSSEIEKDITHLRNKHAIESPRELSNAFARLVEENRLLQVGVVGRVKAGKSSLLNALIFDGHAILPRAATPMTAALTTLTYGESFCAEVEFYSESDQKIIELNAIRYEERLLEEKARAFESLSQRRQRSESHCQDAQFLADVEKIARRALQSEQALAAAHDQWQRIRNSGVDFKSLANLGRLEATDAQMLATSLLEYVSADGKYMPLTKSVDIFLPLDTLRNIRVIDTPGLNDPVQSREERTVALLKNCDVIFIVSPAGQFLSEQDIEVMSRITQKEGLQELVLIASQVDNQLYGSEIRHNTLQGALDKIIQTLSSHMIDTLQRLKVQQPEIGSTFDALIERGAGSVLHTSGMCHSLSVRLDQQSKWDSGERKAWDNLRVNYPDFFVPDNAERCHANLNLLANTEALRSVLMNVRAQKDRIIANRYNELISAKVTALEAFRVELLNFTQFKYQKIRSADISGIKGLKEQRRKMANLVIEGADKLDTVFFDSADEFCAGLKKKLEVDIEFYYQKTTNRIKAATSEKSESRTEMRDSITAKIANWAWGGGIEARQHTEIKVLGTQVRNGLTAFADELVYTLINTSKKSNKSFYESLLKRSTAAARVYLGDELDPALIIETNQNLIANLNIPLFKLRSSAFDSLNGFSGYLLGDDAKNFLDAAHLALEELRGDAESQVRQLIGEINESLPESYGKAFFQDMQARIDEFEEQVKNSLLTLDRLQRMAKELEAM</sequence>
<proteinExistence type="predicted"/>
<keyword evidence="2" id="KW-1185">Reference proteome</keyword>
<dbReference type="Proteomes" id="UP001364695">
    <property type="component" value="Unassembled WGS sequence"/>
</dbReference>
<comment type="caution">
    <text evidence="1">The sequence shown here is derived from an EMBL/GenBank/DDBJ whole genome shotgun (WGS) entry which is preliminary data.</text>
</comment>
<evidence type="ECO:0000313" key="2">
    <source>
        <dbReference type="Proteomes" id="UP001364695"/>
    </source>
</evidence>
<evidence type="ECO:0000313" key="1">
    <source>
        <dbReference type="EMBL" id="MEJ7138856.1"/>
    </source>
</evidence>
<gene>
    <name evidence="1" type="ORF">RV045_10530</name>
</gene>
<dbReference type="EMBL" id="JAWDIE010000016">
    <property type="protein sequence ID" value="MEJ7138856.1"/>
    <property type="molecule type" value="Genomic_DNA"/>
</dbReference>
<reference evidence="1" key="1">
    <citation type="submission" date="2023-10" db="EMBL/GenBank/DDBJ databases">
        <title>Amphibacter perezi, gen. nov., sp. nov. a novel taxa of the family Comamonadaceae, class Betaproteobacteria isolated from the skin microbiota of Pelophylax perezi from different populations.</title>
        <authorList>
            <person name="Costa S."/>
            <person name="Proenca D.N."/>
            <person name="Lopes I."/>
            <person name="Morais P.V."/>
        </authorList>
    </citation>
    <scope>NUCLEOTIDE SEQUENCE</scope>
    <source>
        <strain evidence="1">SL12-8</strain>
    </source>
</reference>
<accession>A0ACC6P3P4</accession>
<organism evidence="1 2">
    <name type="scientific">Amphibiibacter pelophylacis</name>
    <dbReference type="NCBI Taxonomy" id="1799477"/>
    <lineage>
        <taxon>Bacteria</taxon>
        <taxon>Pseudomonadati</taxon>
        <taxon>Pseudomonadota</taxon>
        <taxon>Betaproteobacteria</taxon>
        <taxon>Burkholderiales</taxon>
        <taxon>Sphaerotilaceae</taxon>
        <taxon>Amphibiibacter</taxon>
    </lineage>
</organism>